<dbReference type="SUPFAM" id="SSF52047">
    <property type="entry name" value="RNI-like"/>
    <property type="match status" value="1"/>
</dbReference>
<comment type="caution">
    <text evidence="1">The sequence shown here is derived from an EMBL/GenBank/DDBJ whole genome shotgun (WGS) entry which is preliminary data.</text>
</comment>
<dbReference type="Proteomes" id="UP000191518">
    <property type="component" value="Unassembled WGS sequence"/>
</dbReference>
<reference evidence="2" key="1">
    <citation type="journal article" date="2017" name="Nat. Microbiol.">
        <title>Global analysis of biosynthetic gene clusters reveals vast potential of secondary metabolite production in Penicillium species.</title>
        <authorList>
            <person name="Nielsen J.C."/>
            <person name="Grijseels S."/>
            <person name="Prigent S."/>
            <person name="Ji B."/>
            <person name="Dainat J."/>
            <person name="Nielsen K.F."/>
            <person name="Frisvad J.C."/>
            <person name="Workman M."/>
            <person name="Nielsen J."/>
        </authorList>
    </citation>
    <scope>NUCLEOTIDE SEQUENCE [LARGE SCALE GENOMIC DNA]</scope>
    <source>
        <strain evidence="2">IBT 29486</strain>
    </source>
</reference>
<evidence type="ECO:0008006" key="3">
    <source>
        <dbReference type="Google" id="ProtNLM"/>
    </source>
</evidence>
<sequence>MFPLTQGFLSALNEHKRSPRLHLLNCNWDNIKQDSAPIPFIRTLHVKIPAGRSYYEQEPVEHASILRDVFTAYPKLEDLCLSVSRFEITCANGGRGSFFPRKILKFISPETASGLSEPSLSLDGYILGNEGPFWREQFPWHNLRCLNLGPLDDNPGFLENITGYVQNLTNFSITRFCKHDVMTHTGLDLFLSSFHTLETLTAKGYVPSVHAVGHHPNLKHVCLHAIEHPTRERPVLSVMEIEFLDQSCPILTTLEIDMNTDGIWPGPFIDSLAMGFPNLRQLSVHVELGSRRMELELQLEKQLAQQLFRETRQHLQEQSLERFDDDEFYGNLYDSSDETSGVDREGHDAYREEWQESVLTESNAQAFGNDLFSRRHGPSNLKKITLRTGEKLRHDLGRRNLYSFDEDRFERIFEIYSPPNEGDEPFLKELESEQTRRIRKTSERLDRMFGPCNYVC</sequence>
<protein>
    <recommendedName>
        <fullName evidence="3">F-box domain-containing protein</fullName>
    </recommendedName>
</protein>
<gene>
    <name evidence="1" type="ORF">PENVUL_c009G01784</name>
</gene>
<dbReference type="STRING" id="29845.A0A1V6S3E9"/>
<dbReference type="Gene3D" id="3.80.10.10">
    <property type="entry name" value="Ribonuclease Inhibitor"/>
    <property type="match status" value="1"/>
</dbReference>
<evidence type="ECO:0000313" key="2">
    <source>
        <dbReference type="Proteomes" id="UP000191518"/>
    </source>
</evidence>
<dbReference type="AlphaFoldDB" id="A0A1V6S3E9"/>
<keyword evidence="2" id="KW-1185">Reference proteome</keyword>
<dbReference type="InterPro" id="IPR032675">
    <property type="entry name" value="LRR_dom_sf"/>
</dbReference>
<dbReference type="EMBL" id="MDYP01000009">
    <property type="protein sequence ID" value="OQE08562.1"/>
    <property type="molecule type" value="Genomic_DNA"/>
</dbReference>
<evidence type="ECO:0000313" key="1">
    <source>
        <dbReference type="EMBL" id="OQE08562.1"/>
    </source>
</evidence>
<proteinExistence type="predicted"/>
<organism evidence="1 2">
    <name type="scientific">Penicillium vulpinum</name>
    <dbReference type="NCBI Taxonomy" id="29845"/>
    <lineage>
        <taxon>Eukaryota</taxon>
        <taxon>Fungi</taxon>
        <taxon>Dikarya</taxon>
        <taxon>Ascomycota</taxon>
        <taxon>Pezizomycotina</taxon>
        <taxon>Eurotiomycetes</taxon>
        <taxon>Eurotiomycetidae</taxon>
        <taxon>Eurotiales</taxon>
        <taxon>Aspergillaceae</taxon>
        <taxon>Penicillium</taxon>
    </lineage>
</organism>
<name>A0A1V6S3E9_9EURO</name>
<accession>A0A1V6S3E9</accession>